<dbReference type="HOGENOM" id="CLU_047522_1_0_4"/>
<evidence type="ECO:0000313" key="6">
    <source>
        <dbReference type="Proteomes" id="UP000030302"/>
    </source>
</evidence>
<dbReference type="SMART" id="SM00342">
    <property type="entry name" value="HTH_ARAC"/>
    <property type="match status" value="1"/>
</dbReference>
<dbReference type="AlphaFoldDB" id="A0A0A1FEH4"/>
<evidence type="ECO:0000256" key="2">
    <source>
        <dbReference type="ARBA" id="ARBA00023125"/>
    </source>
</evidence>
<evidence type="ECO:0000259" key="4">
    <source>
        <dbReference type="PROSITE" id="PS01124"/>
    </source>
</evidence>
<dbReference type="GO" id="GO:0005829">
    <property type="term" value="C:cytosol"/>
    <property type="evidence" value="ECO:0007669"/>
    <property type="project" value="TreeGrafter"/>
</dbReference>
<dbReference type="PANTHER" id="PTHR47894:SF1">
    <property type="entry name" value="HTH-TYPE TRANSCRIPTIONAL REGULATOR VQSM"/>
    <property type="match status" value="1"/>
</dbReference>
<keyword evidence="6" id="KW-1185">Reference proteome</keyword>
<dbReference type="GO" id="GO:0003700">
    <property type="term" value="F:DNA-binding transcription factor activity"/>
    <property type="evidence" value="ECO:0007669"/>
    <property type="project" value="InterPro"/>
</dbReference>
<dbReference type="SUPFAM" id="SSF46689">
    <property type="entry name" value="Homeodomain-like"/>
    <property type="match status" value="1"/>
</dbReference>
<evidence type="ECO:0000256" key="1">
    <source>
        <dbReference type="ARBA" id="ARBA00023015"/>
    </source>
</evidence>
<dbReference type="Gene3D" id="1.10.10.60">
    <property type="entry name" value="Homeodomain-like"/>
    <property type="match status" value="1"/>
</dbReference>
<proteinExistence type="predicted"/>
<reference evidence="6" key="1">
    <citation type="journal article" date="2014" name="Soil Biol. Biochem.">
        <title>Structure and function of bacterial communities in ageing soils: Insights from the Mendocino ecological staircase.</title>
        <authorList>
            <person name="Uroz S."/>
            <person name="Tech J.J."/>
            <person name="Sawaya N.A."/>
            <person name="Frey-Klett P."/>
            <person name="Leveau J.H.J."/>
        </authorList>
    </citation>
    <scope>NUCLEOTIDE SEQUENCE [LARGE SCALE GENOMIC DNA]</scope>
    <source>
        <strain evidence="6">Cal35</strain>
    </source>
</reference>
<dbReference type="PRINTS" id="PR00032">
    <property type="entry name" value="HTHARAC"/>
</dbReference>
<dbReference type="Pfam" id="PF12833">
    <property type="entry name" value="HTH_18"/>
    <property type="match status" value="1"/>
</dbReference>
<dbReference type="PANTHER" id="PTHR47894">
    <property type="entry name" value="HTH-TYPE TRANSCRIPTIONAL REGULATOR GADX"/>
    <property type="match status" value="1"/>
</dbReference>
<evidence type="ECO:0000256" key="3">
    <source>
        <dbReference type="ARBA" id="ARBA00023163"/>
    </source>
</evidence>
<dbReference type="PROSITE" id="PS01124">
    <property type="entry name" value="HTH_ARAC_FAMILY_2"/>
    <property type="match status" value="1"/>
</dbReference>
<dbReference type="RefSeq" id="WP_038491762.1">
    <property type="nucleotide sequence ID" value="NZ_CP009962.1"/>
</dbReference>
<feature type="domain" description="HTH araC/xylS-type" evidence="4">
    <location>
        <begin position="239"/>
        <end position="337"/>
    </location>
</feature>
<dbReference type="Pfam" id="PF12625">
    <property type="entry name" value="Arabinose_bd"/>
    <property type="match status" value="1"/>
</dbReference>
<dbReference type="KEGG" id="care:LT85_3733"/>
<keyword evidence="2" id="KW-0238">DNA-binding</keyword>
<dbReference type="InterPro" id="IPR018060">
    <property type="entry name" value="HTH_AraC"/>
</dbReference>
<dbReference type="InterPro" id="IPR020449">
    <property type="entry name" value="Tscrpt_reg_AraC-type_HTH"/>
</dbReference>
<name>A0A0A1FEH4_9BURK</name>
<dbReference type="InterPro" id="IPR032687">
    <property type="entry name" value="AraC-type_N"/>
</dbReference>
<accession>A0A0A1FEH4</accession>
<dbReference type="InterPro" id="IPR009057">
    <property type="entry name" value="Homeodomain-like_sf"/>
</dbReference>
<evidence type="ECO:0000313" key="5">
    <source>
        <dbReference type="EMBL" id="AIY42891.1"/>
    </source>
</evidence>
<gene>
    <name evidence="5" type="ORF">LT85_3733</name>
</gene>
<keyword evidence="1" id="KW-0805">Transcription regulation</keyword>
<dbReference type="GO" id="GO:0000976">
    <property type="term" value="F:transcription cis-regulatory region binding"/>
    <property type="evidence" value="ECO:0007669"/>
    <property type="project" value="TreeGrafter"/>
</dbReference>
<dbReference type="EMBL" id="CP009962">
    <property type="protein sequence ID" value="AIY42891.1"/>
    <property type="molecule type" value="Genomic_DNA"/>
</dbReference>
<dbReference type="OrthoDB" id="6506763at2"/>
<dbReference type="Proteomes" id="UP000030302">
    <property type="component" value="Chromosome"/>
</dbReference>
<protein>
    <submittedName>
        <fullName evidence="5">Transcriptional regulator</fullName>
    </submittedName>
</protein>
<dbReference type="STRING" id="279058.LT85_3733"/>
<keyword evidence="3" id="KW-0804">Transcription</keyword>
<sequence>MDEIKSNSPLPGFISSGYVRLLYEYLEKHDVRAADLLGEAPPEIVDRGLRRYTLMRWATMLQLAAKRLNDPLLGLHLGQTITPAHLGALGYVMATCANLGAALMRLVEYQRLLYEGNPMIIQAEETDIIIEWKPDYGRFGPLIDESGIVGMLQIARSITGHRCGAKEVCFANPAPQDIKPYVDWFQCPVLFDQPATKLRFPINLLARPLLQADPILVLVLEQQVDAMLEDLPRTDDFENEVRRHIARLISNGEPELEHVAEKMHLSVRTLRRRLNEHGLNFRSLRENIRHRMAEHYLLDQRLHLAEIGQLLGYNDQSAFTRAFRRWTGRTPLSYQQEMLQGIGTAD</sequence>
<organism evidence="5 6">
    <name type="scientific">Collimonas arenae</name>
    <dbReference type="NCBI Taxonomy" id="279058"/>
    <lineage>
        <taxon>Bacteria</taxon>
        <taxon>Pseudomonadati</taxon>
        <taxon>Pseudomonadota</taxon>
        <taxon>Betaproteobacteria</taxon>
        <taxon>Burkholderiales</taxon>
        <taxon>Oxalobacteraceae</taxon>
        <taxon>Collimonas</taxon>
    </lineage>
</organism>